<dbReference type="PANTHER" id="PTHR47149">
    <property type="entry name" value="F-BOX PROTEIN RMF"/>
    <property type="match status" value="1"/>
</dbReference>
<comment type="caution">
    <text evidence="1">The sequence shown here is derived from an EMBL/GenBank/DDBJ whole genome shotgun (WGS) entry which is preliminary data.</text>
</comment>
<protein>
    <recommendedName>
        <fullName evidence="3">F-box protein</fullName>
    </recommendedName>
</protein>
<dbReference type="EMBL" id="CAMGYJ010000010">
    <property type="protein sequence ID" value="CAI0553765.1"/>
    <property type="molecule type" value="Genomic_DNA"/>
</dbReference>
<accession>A0AAV0R7W6</accession>
<proteinExistence type="predicted"/>
<dbReference type="SUPFAM" id="SSF81383">
    <property type="entry name" value="F-box domain"/>
    <property type="match status" value="1"/>
</dbReference>
<dbReference type="GO" id="GO:0005634">
    <property type="term" value="C:nucleus"/>
    <property type="evidence" value="ECO:0007669"/>
    <property type="project" value="TreeGrafter"/>
</dbReference>
<evidence type="ECO:0000313" key="2">
    <source>
        <dbReference type="Proteomes" id="UP001154282"/>
    </source>
</evidence>
<dbReference type="Gene3D" id="1.20.1280.50">
    <property type="match status" value="1"/>
</dbReference>
<name>A0AAV0R7W6_9ROSI</name>
<sequence length="314" mass="35647">LIREKMTTGHIRKRLRSERSICSCKSPRLGRHTSLRSFDFYELDVWTEIAKFLDGKSLVKLAVTCRWFHGVIMQDCVWRLACLSHLQVPAPDRVEFKWIQLYASATNGSHSYSFHEKEKHLDWMRVGAFFLDSPSVILTQRLTLPLKIMKREQLRTMLGSNGACLLSGLKTGIWMADLHLVRCPICKLDTCVGKMQTFDARHIELFLSEEYQNCIWVYEHIGSHVVKGEAAKAASAAMLDLKHISDRPTADVFNLKLWAGRPDDFQPKAMLTLHAVAVSTNLQANQAGLLSKFYVMRAGTGGEIVSIRVSQQLL</sequence>
<reference evidence="1" key="1">
    <citation type="submission" date="2022-08" db="EMBL/GenBank/DDBJ databases">
        <authorList>
            <person name="Gutierrez-Valencia J."/>
        </authorList>
    </citation>
    <scope>NUCLEOTIDE SEQUENCE</scope>
</reference>
<dbReference type="PANTHER" id="PTHR47149:SF1">
    <property type="entry name" value="F-BOX PROTEIN RMF"/>
    <property type="match status" value="1"/>
</dbReference>
<dbReference type="InterPro" id="IPR036047">
    <property type="entry name" value="F-box-like_dom_sf"/>
</dbReference>
<dbReference type="Proteomes" id="UP001154282">
    <property type="component" value="Unassembled WGS sequence"/>
</dbReference>
<keyword evidence="2" id="KW-1185">Reference proteome</keyword>
<evidence type="ECO:0008006" key="3">
    <source>
        <dbReference type="Google" id="ProtNLM"/>
    </source>
</evidence>
<dbReference type="AlphaFoldDB" id="A0AAV0R7W6"/>
<dbReference type="GO" id="GO:0061458">
    <property type="term" value="P:reproductive system development"/>
    <property type="evidence" value="ECO:0007669"/>
    <property type="project" value="TreeGrafter"/>
</dbReference>
<organism evidence="1 2">
    <name type="scientific">Linum tenue</name>
    <dbReference type="NCBI Taxonomy" id="586396"/>
    <lineage>
        <taxon>Eukaryota</taxon>
        <taxon>Viridiplantae</taxon>
        <taxon>Streptophyta</taxon>
        <taxon>Embryophyta</taxon>
        <taxon>Tracheophyta</taxon>
        <taxon>Spermatophyta</taxon>
        <taxon>Magnoliopsida</taxon>
        <taxon>eudicotyledons</taxon>
        <taxon>Gunneridae</taxon>
        <taxon>Pentapetalae</taxon>
        <taxon>rosids</taxon>
        <taxon>fabids</taxon>
        <taxon>Malpighiales</taxon>
        <taxon>Linaceae</taxon>
        <taxon>Linum</taxon>
    </lineage>
</organism>
<evidence type="ECO:0000313" key="1">
    <source>
        <dbReference type="EMBL" id="CAI0553765.1"/>
    </source>
</evidence>
<gene>
    <name evidence="1" type="ORF">LITE_LOCUS46958</name>
</gene>
<feature type="non-terminal residue" evidence="1">
    <location>
        <position position="1"/>
    </location>
</feature>